<evidence type="ECO:0000259" key="3">
    <source>
        <dbReference type="SMART" id="SM00563"/>
    </source>
</evidence>
<keyword evidence="5" id="KW-1185">Reference proteome</keyword>
<keyword evidence="1 4" id="KW-0808">Transferase</keyword>
<dbReference type="STRING" id="89093.SAMN04488558_101335"/>
<dbReference type="Pfam" id="PF01553">
    <property type="entry name" value="Acyltransferase"/>
    <property type="match status" value="1"/>
</dbReference>
<feature type="domain" description="Phospholipid/glycerol acyltransferase" evidence="3">
    <location>
        <begin position="34"/>
        <end position="143"/>
    </location>
</feature>
<evidence type="ECO:0000256" key="1">
    <source>
        <dbReference type="ARBA" id="ARBA00022679"/>
    </source>
</evidence>
<protein>
    <submittedName>
        <fullName evidence="4">1-acyl-sn-glycerol-3-phosphate acyltransferase</fullName>
    </submittedName>
</protein>
<dbReference type="Proteomes" id="UP000198833">
    <property type="component" value="Unassembled WGS sequence"/>
</dbReference>
<proteinExistence type="predicted"/>
<accession>A0A1H8ZUC3</accession>
<dbReference type="InterPro" id="IPR002123">
    <property type="entry name" value="Plipid/glycerol_acylTrfase"/>
</dbReference>
<sequence>MYHFFITIISGLFKLLNGRPLIQGLENIPKDDSVIFAATHRSATDPFYLAINLKDRTIAFMAKESIFKFKPLAALLKSAHVFPVNRDKPSTKVIKHSVKLLADGLDLGIFPTGSRYSTEVKGGTAFIQTLSHKAIIPVSIQPPSNFWQFISRRKARIAFGPAIPYIEGKKYKKADLAAIDQQIAEEFDRLDKLNNPDYKYIPKKKKTM</sequence>
<dbReference type="PANTHER" id="PTHR10434">
    <property type="entry name" value="1-ACYL-SN-GLYCEROL-3-PHOSPHATE ACYLTRANSFERASE"/>
    <property type="match status" value="1"/>
</dbReference>
<dbReference type="SMART" id="SM00563">
    <property type="entry name" value="PlsC"/>
    <property type="match status" value="1"/>
</dbReference>
<dbReference type="OrthoDB" id="9803035at2"/>
<evidence type="ECO:0000256" key="2">
    <source>
        <dbReference type="ARBA" id="ARBA00023315"/>
    </source>
</evidence>
<dbReference type="GO" id="GO:0006654">
    <property type="term" value="P:phosphatidic acid biosynthetic process"/>
    <property type="evidence" value="ECO:0007669"/>
    <property type="project" value="TreeGrafter"/>
</dbReference>
<evidence type="ECO:0000313" key="5">
    <source>
        <dbReference type="Proteomes" id="UP000198833"/>
    </source>
</evidence>
<organism evidence="4 5">
    <name type="scientific">Ignavigranum ruoffiae</name>
    <dbReference type="NCBI Taxonomy" id="89093"/>
    <lineage>
        <taxon>Bacteria</taxon>
        <taxon>Bacillati</taxon>
        <taxon>Bacillota</taxon>
        <taxon>Bacilli</taxon>
        <taxon>Lactobacillales</taxon>
        <taxon>Aerococcaceae</taxon>
        <taxon>Ignavigranum</taxon>
    </lineage>
</organism>
<dbReference type="PANTHER" id="PTHR10434:SF40">
    <property type="entry name" value="1-ACYL-SN-GLYCEROL-3-PHOSPHATE ACYLTRANSFERASE"/>
    <property type="match status" value="1"/>
</dbReference>
<name>A0A1H8ZUC3_9LACT</name>
<dbReference type="AlphaFoldDB" id="A0A1H8ZUC3"/>
<dbReference type="CDD" id="cd07989">
    <property type="entry name" value="LPLAT_AGPAT-like"/>
    <property type="match status" value="1"/>
</dbReference>
<dbReference type="SUPFAM" id="SSF69593">
    <property type="entry name" value="Glycerol-3-phosphate (1)-acyltransferase"/>
    <property type="match status" value="1"/>
</dbReference>
<dbReference type="RefSeq" id="WP_092570117.1">
    <property type="nucleotide sequence ID" value="NZ_CALUDV010000020.1"/>
</dbReference>
<dbReference type="EMBL" id="FOEN01000001">
    <property type="protein sequence ID" value="SEP67851.1"/>
    <property type="molecule type" value="Genomic_DNA"/>
</dbReference>
<keyword evidence="2 4" id="KW-0012">Acyltransferase</keyword>
<gene>
    <name evidence="4" type="ORF">SAMN04488558_101335</name>
</gene>
<dbReference type="GO" id="GO:0003841">
    <property type="term" value="F:1-acylglycerol-3-phosphate O-acyltransferase activity"/>
    <property type="evidence" value="ECO:0007669"/>
    <property type="project" value="TreeGrafter"/>
</dbReference>
<reference evidence="4 5" key="1">
    <citation type="submission" date="2016-10" db="EMBL/GenBank/DDBJ databases">
        <authorList>
            <person name="de Groot N.N."/>
        </authorList>
    </citation>
    <scope>NUCLEOTIDE SEQUENCE [LARGE SCALE GENOMIC DNA]</scope>
    <source>
        <strain evidence="4 5">DSM 15695</strain>
    </source>
</reference>
<evidence type="ECO:0000313" key="4">
    <source>
        <dbReference type="EMBL" id="SEP67851.1"/>
    </source>
</evidence>